<sequence length="74" mass="8301">MRKAVENGGLRCVLSSTYGYIAVQVSIIGGIEEQWRRDYFLCDLLDTLHFHLLTIPLSDDIPAKDAEDCGGYTH</sequence>
<protein>
    <submittedName>
        <fullName evidence="1">Uncharacterized protein</fullName>
    </submittedName>
</protein>
<organism evidence="1 2">
    <name type="scientific">Acropora cervicornis</name>
    <name type="common">Staghorn coral</name>
    <dbReference type="NCBI Taxonomy" id="6130"/>
    <lineage>
        <taxon>Eukaryota</taxon>
        <taxon>Metazoa</taxon>
        <taxon>Cnidaria</taxon>
        <taxon>Anthozoa</taxon>
        <taxon>Hexacorallia</taxon>
        <taxon>Scleractinia</taxon>
        <taxon>Astrocoeniina</taxon>
        <taxon>Acroporidae</taxon>
        <taxon>Acropora</taxon>
    </lineage>
</organism>
<comment type="caution">
    <text evidence="1">The sequence shown here is derived from an EMBL/GenBank/DDBJ whole genome shotgun (WGS) entry which is preliminary data.</text>
</comment>
<reference evidence="1" key="2">
    <citation type="journal article" date="2023" name="Science">
        <title>Genomic signatures of disease resistance in endangered staghorn corals.</title>
        <authorList>
            <person name="Vollmer S.V."/>
            <person name="Selwyn J.D."/>
            <person name="Despard B.A."/>
            <person name="Roesel C.L."/>
        </authorList>
    </citation>
    <scope>NUCLEOTIDE SEQUENCE</scope>
    <source>
        <strain evidence="1">K2</strain>
    </source>
</reference>
<proteinExistence type="predicted"/>
<dbReference type="AlphaFoldDB" id="A0AAD9Q675"/>
<gene>
    <name evidence="1" type="ORF">P5673_022784</name>
</gene>
<evidence type="ECO:0000313" key="1">
    <source>
        <dbReference type="EMBL" id="KAK2555449.1"/>
    </source>
</evidence>
<keyword evidence="2" id="KW-1185">Reference proteome</keyword>
<evidence type="ECO:0000313" key="2">
    <source>
        <dbReference type="Proteomes" id="UP001249851"/>
    </source>
</evidence>
<reference evidence="1" key="1">
    <citation type="journal article" date="2023" name="G3 (Bethesda)">
        <title>Whole genome assembly and annotation of the endangered Caribbean coral Acropora cervicornis.</title>
        <authorList>
            <person name="Selwyn J.D."/>
            <person name="Vollmer S.V."/>
        </authorList>
    </citation>
    <scope>NUCLEOTIDE SEQUENCE</scope>
    <source>
        <strain evidence="1">K2</strain>
    </source>
</reference>
<accession>A0AAD9Q675</accession>
<dbReference type="Proteomes" id="UP001249851">
    <property type="component" value="Unassembled WGS sequence"/>
</dbReference>
<name>A0AAD9Q675_ACRCE</name>
<dbReference type="EMBL" id="JARQWQ010000062">
    <property type="protein sequence ID" value="KAK2555449.1"/>
    <property type="molecule type" value="Genomic_DNA"/>
</dbReference>